<gene>
    <name evidence="2" type="ORF">B0F90DRAFT_154925</name>
</gene>
<evidence type="ECO:0000256" key="1">
    <source>
        <dbReference type="SAM" id="Phobius"/>
    </source>
</evidence>
<reference evidence="2" key="1">
    <citation type="journal article" date="2022" name="New Phytol.">
        <title>Evolutionary transition to the ectomycorrhizal habit in the genomes of a hyperdiverse lineage of mushroom-forming fungi.</title>
        <authorList>
            <person name="Looney B."/>
            <person name="Miyauchi S."/>
            <person name="Morin E."/>
            <person name="Drula E."/>
            <person name="Courty P.E."/>
            <person name="Kohler A."/>
            <person name="Kuo A."/>
            <person name="LaButti K."/>
            <person name="Pangilinan J."/>
            <person name="Lipzen A."/>
            <person name="Riley R."/>
            <person name="Andreopoulos W."/>
            <person name="He G."/>
            <person name="Johnson J."/>
            <person name="Nolan M."/>
            <person name="Tritt A."/>
            <person name="Barry K.W."/>
            <person name="Grigoriev I.V."/>
            <person name="Nagy L.G."/>
            <person name="Hibbett D."/>
            <person name="Henrissat B."/>
            <person name="Matheny P.B."/>
            <person name="Labbe J."/>
            <person name="Martin F.M."/>
        </authorList>
    </citation>
    <scope>NUCLEOTIDE SEQUENCE</scope>
    <source>
        <strain evidence="2">BPL690</strain>
    </source>
</reference>
<evidence type="ECO:0000313" key="3">
    <source>
        <dbReference type="Proteomes" id="UP001203297"/>
    </source>
</evidence>
<evidence type="ECO:0000313" key="2">
    <source>
        <dbReference type="EMBL" id="KAI0308296.1"/>
    </source>
</evidence>
<sequence>MSDRLSGRLSTRYAKVTFFPAVWATTWQLTSHASPVGNLVTWSPVTGIENYEWMRSLFGTWGINWLVGAWAIVIAEMVGAWFIGPVEEFESDGPLIPSIISDAEPQQSKPAPLQGVHQAILLSTALLALTLPSFFSPTIPSLPWSTSSTPLPVSCILPHPSLPGDTTSPLDRFIAESRQHNSARLLLWPEGALRFETVAQREEALDRVRAEIKGPLVGVTFTEPVPPSAEWRHSRTGKWRNGLVLVGPDGPVAEFYKHNLVPKSYSLTESRDSPALYELELHGSNKNKKWTPAPPYDRTITLTGAICLDFSSPSIFNSLNSRPALILAPAQTWHRDVSMGMWEQARARAEELGSMVLFCDGGAQGQAESLAMAYESPFNSDLVLGRAPLVFNGRSTRVVPCTCWVAKLSQHALYGCSWEQDGRLKYLLHV</sequence>
<proteinExistence type="predicted"/>
<evidence type="ECO:0008006" key="4">
    <source>
        <dbReference type="Google" id="ProtNLM"/>
    </source>
</evidence>
<dbReference type="Gene3D" id="3.60.110.10">
    <property type="entry name" value="Carbon-nitrogen hydrolase"/>
    <property type="match status" value="1"/>
</dbReference>
<keyword evidence="3" id="KW-1185">Reference proteome</keyword>
<protein>
    <recommendedName>
        <fullName evidence="4">CN hydrolase domain-containing protein</fullName>
    </recommendedName>
</protein>
<organism evidence="2 3">
    <name type="scientific">Multifurca ochricompacta</name>
    <dbReference type="NCBI Taxonomy" id="376703"/>
    <lineage>
        <taxon>Eukaryota</taxon>
        <taxon>Fungi</taxon>
        <taxon>Dikarya</taxon>
        <taxon>Basidiomycota</taxon>
        <taxon>Agaricomycotina</taxon>
        <taxon>Agaricomycetes</taxon>
        <taxon>Russulales</taxon>
        <taxon>Russulaceae</taxon>
        <taxon>Multifurca</taxon>
    </lineage>
</organism>
<dbReference type="EMBL" id="WTXG01000001">
    <property type="protein sequence ID" value="KAI0308296.1"/>
    <property type="molecule type" value="Genomic_DNA"/>
</dbReference>
<dbReference type="Proteomes" id="UP001203297">
    <property type="component" value="Unassembled WGS sequence"/>
</dbReference>
<accession>A0AAD4QUK9</accession>
<comment type="caution">
    <text evidence="2">The sequence shown here is derived from an EMBL/GenBank/DDBJ whole genome shotgun (WGS) entry which is preliminary data.</text>
</comment>
<keyword evidence="1" id="KW-0812">Transmembrane</keyword>
<dbReference type="InterPro" id="IPR036526">
    <property type="entry name" value="C-N_Hydrolase_sf"/>
</dbReference>
<feature type="transmembrane region" description="Helical" evidence="1">
    <location>
        <begin position="63"/>
        <end position="84"/>
    </location>
</feature>
<keyword evidence="1" id="KW-0472">Membrane</keyword>
<dbReference type="AlphaFoldDB" id="A0AAD4QUK9"/>
<dbReference type="SUPFAM" id="SSF56317">
    <property type="entry name" value="Carbon-nitrogen hydrolase"/>
    <property type="match status" value="1"/>
</dbReference>
<keyword evidence="1" id="KW-1133">Transmembrane helix</keyword>
<name>A0AAD4QUK9_9AGAM</name>